<protein>
    <submittedName>
        <fullName evidence="1">Uncharacterized protein</fullName>
    </submittedName>
</protein>
<evidence type="ECO:0000313" key="1">
    <source>
        <dbReference type="EMBL" id="KAL2507138.1"/>
    </source>
</evidence>
<proteinExistence type="predicted"/>
<dbReference type="Proteomes" id="UP001604277">
    <property type="component" value="Unassembled WGS sequence"/>
</dbReference>
<name>A0ABD1T3L7_9LAMI</name>
<dbReference type="EMBL" id="JBFOLJ010000009">
    <property type="protein sequence ID" value="KAL2507138.1"/>
    <property type="molecule type" value="Genomic_DNA"/>
</dbReference>
<organism evidence="1 2">
    <name type="scientific">Forsythia ovata</name>
    <dbReference type="NCBI Taxonomy" id="205694"/>
    <lineage>
        <taxon>Eukaryota</taxon>
        <taxon>Viridiplantae</taxon>
        <taxon>Streptophyta</taxon>
        <taxon>Embryophyta</taxon>
        <taxon>Tracheophyta</taxon>
        <taxon>Spermatophyta</taxon>
        <taxon>Magnoliopsida</taxon>
        <taxon>eudicotyledons</taxon>
        <taxon>Gunneridae</taxon>
        <taxon>Pentapetalae</taxon>
        <taxon>asterids</taxon>
        <taxon>lamiids</taxon>
        <taxon>Lamiales</taxon>
        <taxon>Oleaceae</taxon>
        <taxon>Forsythieae</taxon>
        <taxon>Forsythia</taxon>
    </lineage>
</organism>
<dbReference type="AlphaFoldDB" id="A0ABD1T3L7"/>
<keyword evidence="2" id="KW-1185">Reference proteome</keyword>
<evidence type="ECO:0000313" key="2">
    <source>
        <dbReference type="Proteomes" id="UP001604277"/>
    </source>
</evidence>
<sequence length="132" mass="15536">MEKKERHWAAKSDENRLYCHVKHAQDVFNRVKGDSNVQPLSIPYPYLPKYRMIEHVQSWPSSKFPISSSQYNPYLENGYIPQRISQHQAVFNRNQFQIFDTNCERLQGFKLVKKSSKVAPRGIGELVRLEVI</sequence>
<comment type="caution">
    <text evidence="1">The sequence shown here is derived from an EMBL/GenBank/DDBJ whole genome shotgun (WGS) entry which is preliminary data.</text>
</comment>
<accession>A0ABD1T3L7</accession>
<reference evidence="2" key="1">
    <citation type="submission" date="2024-07" db="EMBL/GenBank/DDBJ databases">
        <title>Two chromosome-level genome assemblies of Korean endemic species Abeliophyllum distichum and Forsythia ovata (Oleaceae).</title>
        <authorList>
            <person name="Jang H."/>
        </authorList>
    </citation>
    <scope>NUCLEOTIDE SEQUENCE [LARGE SCALE GENOMIC DNA]</scope>
</reference>
<gene>
    <name evidence="1" type="ORF">Fot_30785</name>
</gene>